<dbReference type="VEuPathDB" id="TrichDB:TVAG_038280"/>
<dbReference type="SMR" id="A2DXY6"/>
<dbReference type="OrthoDB" id="8693905at2759"/>
<dbReference type="InParanoid" id="A2DXY6"/>
<dbReference type="InterPro" id="IPR016024">
    <property type="entry name" value="ARM-type_fold"/>
</dbReference>
<dbReference type="eggNOG" id="KOG0198">
    <property type="taxonomic scope" value="Eukaryota"/>
</dbReference>
<dbReference type="Gene3D" id="1.25.10.10">
    <property type="entry name" value="Leucine-rich Repeat Variant"/>
    <property type="match status" value="2"/>
</dbReference>
<reference evidence="11" key="1">
    <citation type="submission" date="2006-10" db="EMBL/GenBank/DDBJ databases">
        <authorList>
            <person name="Amadeo P."/>
            <person name="Zhao Q."/>
            <person name="Wortman J."/>
            <person name="Fraser-Liggett C."/>
            <person name="Carlton J."/>
        </authorList>
    </citation>
    <scope>NUCLEOTIDE SEQUENCE</scope>
    <source>
        <strain evidence="11">G3</strain>
    </source>
</reference>
<dbReference type="PROSITE" id="PS50011">
    <property type="entry name" value="PROTEIN_KINASE_DOM"/>
    <property type="match status" value="1"/>
</dbReference>
<dbReference type="InterPro" id="IPR011009">
    <property type="entry name" value="Kinase-like_dom_sf"/>
</dbReference>
<comment type="catalytic activity">
    <reaction evidence="7">
        <text>L-threonyl-[protein] + ATP = O-phospho-L-threonyl-[protein] + ADP + H(+)</text>
        <dbReference type="Rhea" id="RHEA:46608"/>
        <dbReference type="Rhea" id="RHEA-COMP:11060"/>
        <dbReference type="Rhea" id="RHEA-COMP:11605"/>
        <dbReference type="ChEBI" id="CHEBI:15378"/>
        <dbReference type="ChEBI" id="CHEBI:30013"/>
        <dbReference type="ChEBI" id="CHEBI:30616"/>
        <dbReference type="ChEBI" id="CHEBI:61977"/>
        <dbReference type="ChEBI" id="CHEBI:456216"/>
        <dbReference type="EC" id="2.7.11.1"/>
    </reaction>
</comment>
<dbReference type="GO" id="GO:0005737">
    <property type="term" value="C:cytoplasm"/>
    <property type="evidence" value="ECO:0000318"/>
    <property type="project" value="GO_Central"/>
</dbReference>
<dbReference type="SUPFAM" id="SSF56112">
    <property type="entry name" value="Protein kinase-like (PK-like)"/>
    <property type="match status" value="1"/>
</dbReference>
<keyword evidence="3" id="KW-0808">Transferase</keyword>
<dbReference type="PANTHER" id="PTHR48012">
    <property type="entry name" value="STERILE20-LIKE KINASE, ISOFORM B-RELATED"/>
    <property type="match status" value="1"/>
</dbReference>
<evidence type="ECO:0000259" key="10">
    <source>
        <dbReference type="PROSITE" id="PS50011"/>
    </source>
</evidence>
<dbReference type="InterPro" id="IPR011989">
    <property type="entry name" value="ARM-like"/>
</dbReference>
<comment type="catalytic activity">
    <reaction evidence="8">
        <text>L-seryl-[protein] + ATP = O-phospho-L-seryl-[protein] + ADP + H(+)</text>
        <dbReference type="Rhea" id="RHEA:17989"/>
        <dbReference type="Rhea" id="RHEA-COMP:9863"/>
        <dbReference type="Rhea" id="RHEA-COMP:11604"/>
        <dbReference type="ChEBI" id="CHEBI:15378"/>
        <dbReference type="ChEBI" id="CHEBI:29999"/>
        <dbReference type="ChEBI" id="CHEBI:30616"/>
        <dbReference type="ChEBI" id="CHEBI:83421"/>
        <dbReference type="ChEBI" id="CHEBI:456216"/>
        <dbReference type="EC" id="2.7.11.1"/>
    </reaction>
</comment>
<evidence type="ECO:0000256" key="2">
    <source>
        <dbReference type="ARBA" id="ARBA00022527"/>
    </source>
</evidence>
<keyword evidence="2" id="KW-0723">Serine/threonine-protein kinase</keyword>
<evidence type="ECO:0000256" key="5">
    <source>
        <dbReference type="ARBA" id="ARBA00022777"/>
    </source>
</evidence>
<keyword evidence="12" id="KW-1185">Reference proteome</keyword>
<evidence type="ECO:0000256" key="4">
    <source>
        <dbReference type="ARBA" id="ARBA00022741"/>
    </source>
</evidence>
<reference evidence="11" key="2">
    <citation type="journal article" date="2007" name="Science">
        <title>Draft genome sequence of the sexually transmitted pathogen Trichomonas vaginalis.</title>
        <authorList>
            <person name="Carlton J.M."/>
            <person name="Hirt R.P."/>
            <person name="Silva J.C."/>
            <person name="Delcher A.L."/>
            <person name="Schatz M."/>
            <person name="Zhao Q."/>
            <person name="Wortman J.R."/>
            <person name="Bidwell S.L."/>
            <person name="Alsmark U.C.M."/>
            <person name="Besteiro S."/>
            <person name="Sicheritz-Ponten T."/>
            <person name="Noel C.J."/>
            <person name="Dacks J.B."/>
            <person name="Foster P.G."/>
            <person name="Simillion C."/>
            <person name="Van de Peer Y."/>
            <person name="Miranda-Saavedra D."/>
            <person name="Barton G.J."/>
            <person name="Westrop G.D."/>
            <person name="Mueller S."/>
            <person name="Dessi D."/>
            <person name="Fiori P.L."/>
            <person name="Ren Q."/>
            <person name="Paulsen I."/>
            <person name="Zhang H."/>
            <person name="Bastida-Corcuera F.D."/>
            <person name="Simoes-Barbosa A."/>
            <person name="Brown M.T."/>
            <person name="Hayes R.D."/>
            <person name="Mukherjee M."/>
            <person name="Okumura C.Y."/>
            <person name="Schneider R."/>
            <person name="Smith A.J."/>
            <person name="Vanacova S."/>
            <person name="Villalvazo M."/>
            <person name="Haas B.J."/>
            <person name="Pertea M."/>
            <person name="Feldblyum T.V."/>
            <person name="Utterback T.R."/>
            <person name="Shu C.L."/>
            <person name="Osoegawa K."/>
            <person name="de Jong P.J."/>
            <person name="Hrdy I."/>
            <person name="Horvathova L."/>
            <person name="Zubacova Z."/>
            <person name="Dolezal P."/>
            <person name="Malik S.B."/>
            <person name="Logsdon J.M. Jr."/>
            <person name="Henze K."/>
            <person name="Gupta A."/>
            <person name="Wang C.C."/>
            <person name="Dunne R.L."/>
            <person name="Upcroft J.A."/>
            <person name="Upcroft P."/>
            <person name="White O."/>
            <person name="Salzberg S.L."/>
            <person name="Tang P."/>
            <person name="Chiu C.-H."/>
            <person name="Lee Y.-S."/>
            <person name="Embley T.M."/>
            <person name="Coombs G.H."/>
            <person name="Mottram J.C."/>
            <person name="Tachezy J."/>
            <person name="Fraser-Liggett C.M."/>
            <person name="Johnson P.J."/>
        </authorList>
    </citation>
    <scope>NUCLEOTIDE SEQUENCE [LARGE SCALE GENOMIC DNA]</scope>
    <source>
        <strain evidence="11">G3</strain>
    </source>
</reference>
<proteinExistence type="inferred from homology"/>
<evidence type="ECO:0000256" key="3">
    <source>
        <dbReference type="ARBA" id="ARBA00022679"/>
    </source>
</evidence>
<dbReference type="STRING" id="5722.A2DXY6"/>
<feature type="domain" description="Protein kinase" evidence="10">
    <location>
        <begin position="1"/>
        <end position="253"/>
    </location>
</feature>
<evidence type="ECO:0000256" key="8">
    <source>
        <dbReference type="ARBA" id="ARBA00048679"/>
    </source>
</evidence>
<dbReference type="Gene3D" id="1.10.510.10">
    <property type="entry name" value="Transferase(Phosphotransferase) domain 1"/>
    <property type="match status" value="1"/>
</dbReference>
<keyword evidence="6" id="KW-0067">ATP-binding</keyword>
<dbReference type="InterPro" id="IPR050629">
    <property type="entry name" value="STE20/SPS1-PAK"/>
</dbReference>
<keyword evidence="4" id="KW-0547">Nucleotide-binding</keyword>
<protein>
    <submittedName>
        <fullName evidence="11">STE family protein kinase</fullName>
    </submittedName>
</protein>
<evidence type="ECO:0000313" key="12">
    <source>
        <dbReference type="Proteomes" id="UP000001542"/>
    </source>
</evidence>
<dbReference type="GO" id="GO:0004674">
    <property type="term" value="F:protein serine/threonine kinase activity"/>
    <property type="evidence" value="ECO:0000318"/>
    <property type="project" value="GO_Central"/>
</dbReference>
<feature type="region of interest" description="Disordered" evidence="9">
    <location>
        <begin position="266"/>
        <end position="317"/>
    </location>
</feature>
<keyword evidence="5 11" id="KW-0418">Kinase</keyword>
<evidence type="ECO:0000256" key="6">
    <source>
        <dbReference type="ARBA" id="ARBA00022840"/>
    </source>
</evidence>
<sequence length="1048" mass="118235">MNSFKDYVFSEKIPEDCNRPMVVKALSKTSGKFFAMKYFPAESLKNIEKKTIYRLINVLSSLYHPHITYINEIMYKANPDEAFIALEWCDGSSVKNTLDRFSTLPEKLVGRYTYEIIKGLEFLHSQGQVHKNLKAANLLLASGVLKLSDFGLSAEVSTCSISEHPYWAAPEVIESRTFSNKSDIWSMGATIIELLTGKPPFAELPPEEARIKILNETPPIPAKASAHLQDFLCACFAKNPDERPSTEECYNFFFVKKAMEELGEKHEAAPKTTLRPIPNRLSMLPTPQKDRPRMNIDDFHFSDSDSNEPAKPPKDVNQQHLSAPVMKKTGLAKFENNDDDDSGLDIKSRINSKLGNDGKPKIQIQPTVVTNMQQISRGELRDDDIDDGVEDEDFNFKKQQMPTSTVNSPRRVAFIGIPDEDTAAPKTNQTINSATFDFNNIKTQKKEIEGNDELKQFQDDEAEPFSDFATTEEPLHISLPVQKRVINFDLINDSDENDEELFAHRIEVEEMKKRLIIVIKSISTTMTTEEMAFAFSEVLDIIKKDGSVRSCIIEQQGLMPIIEIIEFGKSLPEKLVLEVIYEIINNHKKLKENFCLLGGIPPVLKFLKDTNYSKEIRSLAMKITSEICRSNDEGQKNETNDNIQMFISCNGIAALVESLQFDIDEESDLVLQSIKSINEILIAKSGIQVSDFCRLFMSAGLIEPLSRVLIQLVNKPKIRDMQAIDTVCEIMHKLSQADTKVKIAMAEKDVMVNIVHCMYDPKTDQVRRELPINDILLLCKAIKENVVSDTRDLLAAAGVMQMACAMVKAEFDKTHAVAIHANLIQVLSSMCKLSKERLEVVARSNLISSLKPYLDSDTELKALVMYMLIDFPKVAFQNKDVMKQLIADKLIEIYISTLTQQYWGARAMAAIAMLASDPDFHVYPILMTPESLNRIRDGIDSVNYENAPTMLQRLNEICKNSKDFVLVLTDQTFLNTIRAKLSTAKMLPSDSQIPVAILELIATIFSDMDKTQLQKLEKSFTPDIKVFADKGNIKQKGTALKILKFFGS</sequence>
<dbReference type="RefSeq" id="XP_001326945.1">
    <property type="nucleotide sequence ID" value="XM_001326910.1"/>
</dbReference>
<name>A2DXY6_TRIV3</name>
<dbReference type="AlphaFoldDB" id="A2DXY6"/>
<dbReference type="PANTHER" id="PTHR48012:SF10">
    <property type="entry name" value="FI20177P1"/>
    <property type="match status" value="1"/>
</dbReference>
<dbReference type="VEuPathDB" id="TrichDB:TVAGG3_0961020"/>
<dbReference type="SUPFAM" id="SSF48371">
    <property type="entry name" value="ARM repeat"/>
    <property type="match status" value="1"/>
</dbReference>
<dbReference type="InterPro" id="IPR000719">
    <property type="entry name" value="Prot_kinase_dom"/>
</dbReference>
<comment type="similarity">
    <text evidence="1">Belongs to the protein kinase superfamily. STE Ser/Thr protein kinase family. STE20 subfamily.</text>
</comment>
<dbReference type="Proteomes" id="UP000001542">
    <property type="component" value="Unassembled WGS sequence"/>
</dbReference>
<organism evidence="11 12">
    <name type="scientific">Trichomonas vaginalis (strain ATCC PRA-98 / G3)</name>
    <dbReference type="NCBI Taxonomy" id="412133"/>
    <lineage>
        <taxon>Eukaryota</taxon>
        <taxon>Metamonada</taxon>
        <taxon>Parabasalia</taxon>
        <taxon>Trichomonadida</taxon>
        <taxon>Trichomonadidae</taxon>
        <taxon>Trichomonas</taxon>
    </lineage>
</organism>
<dbReference type="GO" id="GO:0035556">
    <property type="term" value="P:intracellular signal transduction"/>
    <property type="evidence" value="ECO:0000318"/>
    <property type="project" value="GO_Central"/>
</dbReference>
<evidence type="ECO:0000256" key="1">
    <source>
        <dbReference type="ARBA" id="ARBA00008874"/>
    </source>
</evidence>
<dbReference type="Pfam" id="PF00069">
    <property type="entry name" value="Pkinase"/>
    <property type="match status" value="1"/>
</dbReference>
<evidence type="ECO:0000256" key="7">
    <source>
        <dbReference type="ARBA" id="ARBA00047899"/>
    </source>
</evidence>
<dbReference type="GO" id="GO:0005524">
    <property type="term" value="F:ATP binding"/>
    <property type="evidence" value="ECO:0007669"/>
    <property type="project" value="UniProtKB-KW"/>
</dbReference>
<accession>A2DXY6</accession>
<evidence type="ECO:0000313" key="11">
    <source>
        <dbReference type="EMBL" id="EAY14722.1"/>
    </source>
</evidence>
<gene>
    <name evidence="11" type="ORF">TVAG_038280</name>
</gene>
<feature type="compositionally biased region" description="Basic and acidic residues" evidence="9">
    <location>
        <begin position="288"/>
        <end position="303"/>
    </location>
</feature>
<evidence type="ECO:0000256" key="9">
    <source>
        <dbReference type="SAM" id="MobiDB-lite"/>
    </source>
</evidence>
<dbReference type="KEGG" id="tva:4772715"/>
<dbReference type="EMBL" id="DS113266">
    <property type="protein sequence ID" value="EAY14722.1"/>
    <property type="molecule type" value="Genomic_DNA"/>
</dbReference>